<name>A0A178MKJ2_9CHLR</name>
<evidence type="ECO:0000313" key="2">
    <source>
        <dbReference type="EMBL" id="OAN48524.1"/>
    </source>
</evidence>
<feature type="signal peptide" evidence="1">
    <location>
        <begin position="1"/>
        <end position="26"/>
    </location>
</feature>
<dbReference type="AlphaFoldDB" id="A0A178MKJ2"/>
<feature type="chain" id="PRO_5008092007" evidence="1">
    <location>
        <begin position="27"/>
        <end position="599"/>
    </location>
</feature>
<dbReference type="EMBL" id="LWQS01000031">
    <property type="protein sequence ID" value="OAN48524.1"/>
    <property type="molecule type" value="Genomic_DNA"/>
</dbReference>
<feature type="non-terminal residue" evidence="2">
    <location>
        <position position="599"/>
    </location>
</feature>
<organism evidence="2 3">
    <name type="scientific">Chloroflexus islandicus</name>
    <dbReference type="NCBI Taxonomy" id="1707952"/>
    <lineage>
        <taxon>Bacteria</taxon>
        <taxon>Bacillati</taxon>
        <taxon>Chloroflexota</taxon>
        <taxon>Chloroflexia</taxon>
        <taxon>Chloroflexales</taxon>
        <taxon>Chloroflexineae</taxon>
        <taxon>Chloroflexaceae</taxon>
        <taxon>Chloroflexus</taxon>
    </lineage>
</organism>
<dbReference type="RefSeq" id="WP_066783007.1">
    <property type="nucleotide sequence ID" value="NZ_LWQS01000031.1"/>
</dbReference>
<dbReference type="PANTHER" id="PTHR32161">
    <property type="entry name" value="DPP6 N-TERMINAL DOMAIN-LIKE PROTEIN"/>
    <property type="match status" value="1"/>
</dbReference>
<dbReference type="SUPFAM" id="SSF69304">
    <property type="entry name" value="Tricorn protease N-terminal domain"/>
    <property type="match status" value="1"/>
</dbReference>
<accession>A0A178MKJ2</accession>
<protein>
    <submittedName>
        <fullName evidence="2">Uncharacterized protein</fullName>
    </submittedName>
</protein>
<keyword evidence="1" id="KW-0732">Signal</keyword>
<evidence type="ECO:0000256" key="1">
    <source>
        <dbReference type="SAM" id="SignalP"/>
    </source>
</evidence>
<dbReference type="OrthoDB" id="146594at2"/>
<comment type="caution">
    <text evidence="2">The sequence shown here is derived from an EMBL/GenBank/DDBJ whole genome shotgun (WGS) entry which is preliminary data.</text>
</comment>
<dbReference type="STRING" id="1707952.A6A03_08050"/>
<dbReference type="Pfam" id="PF07676">
    <property type="entry name" value="PD40"/>
    <property type="match status" value="4"/>
</dbReference>
<dbReference type="InterPro" id="IPR011659">
    <property type="entry name" value="WD40"/>
</dbReference>
<dbReference type="InterPro" id="IPR011042">
    <property type="entry name" value="6-blade_b-propeller_TolB-like"/>
</dbReference>
<dbReference type="PANTHER" id="PTHR32161:SF8">
    <property type="entry name" value="DPP6 N-TERMINAL DOMAIN-LIKE PROTEIN"/>
    <property type="match status" value="1"/>
</dbReference>
<dbReference type="Gene3D" id="2.120.10.30">
    <property type="entry name" value="TolB, C-terminal domain"/>
    <property type="match status" value="2"/>
</dbReference>
<proteinExistence type="predicted"/>
<sequence length="599" mass="67919">MRLIHRVIVILVLGAAMLTNTTFLSAAPFADRHEFADPRFAVIWSRTDSEAVRGGRTWYWGPAPWFDYGEFYLNSPNSLRTVQYFDKARMEINNPSDGIVTNGLLVKELVCGRQQFSDNPLDAIDIGSSDVPVAGNPRKTNPIAPSYHDFATVATTDNGYRDPQRLKQRVSATIERGGNVSNRPDLARPETTIVQYSTITGHNIPRIFWDFMNQRGRVIENGRITTGPIVDWLFAIGYPITDPYWTRAVVGDTERDVLVQLFERRVLTYTPDNPPAYQVEMGNVGQHYFQWRYPHLGMPWVDPDPVTPLIYASDIDTGSHWELYRANFNGGGQRLTFNNGETVAYSWRRSWEQNQQYLVVDSRRNNSQYRQIYLLNAIAANAGEQAPGAEVIRVSYSNNDGTPIPPNYDYWSVIGSEYNAAVSPDGNILAFISMRDGSPSIYLRRLTIPPHGTMQAYHFFTGGCEIETPTWSPDGRSLVWVYICQGNAEIYQVQLQYNSYDDDFVEIEFVTFRNLTNHPANDRFARVSPDGKQIAFASDRDGNWEIYVMNIDGSNVRRLTNHPATDDAPTWSPDGRQLAFASDRDGDFEIYILNVSDGT</sequence>
<gene>
    <name evidence="2" type="ORF">A6A03_08050</name>
</gene>
<evidence type="ECO:0000313" key="3">
    <source>
        <dbReference type="Proteomes" id="UP000078287"/>
    </source>
</evidence>
<keyword evidence="3" id="KW-1185">Reference proteome</keyword>
<reference evidence="2 3" key="1">
    <citation type="submission" date="2016-04" db="EMBL/GenBank/DDBJ databases">
        <title>Chloroflexus islandicus sp. nov., a thermophilic filamentous anoxygenic phototrophic bacterium from geyser Strokkur (Iceland).</title>
        <authorList>
            <person name="Gaisin V.A."/>
            <person name="Kalashnikov A.M."/>
            <person name="Sukhacheva M.V."/>
            <person name="Grouzdev D.S."/>
            <person name="Ivanov T.M."/>
            <person name="Kuznetsov B."/>
            <person name="Gorlenko V.M."/>
        </authorList>
    </citation>
    <scope>NUCLEOTIDE SEQUENCE [LARGE SCALE GENOMIC DNA]</scope>
    <source>
        <strain evidence="3">isl-2</strain>
    </source>
</reference>
<dbReference type="Proteomes" id="UP000078287">
    <property type="component" value="Unassembled WGS sequence"/>
</dbReference>